<feature type="region of interest" description="Disordered" evidence="1">
    <location>
        <begin position="1"/>
        <end position="22"/>
    </location>
</feature>
<evidence type="ECO:0000313" key="2">
    <source>
        <dbReference type="EMBL" id="MDZ5459312.1"/>
    </source>
</evidence>
<accession>A0ABU5IK83</accession>
<dbReference type="RefSeq" id="WP_322467092.1">
    <property type="nucleotide sequence ID" value="NZ_JAXOJX010000041.1"/>
</dbReference>
<proteinExistence type="predicted"/>
<dbReference type="EMBL" id="JAXOJX010000041">
    <property type="protein sequence ID" value="MDZ5459312.1"/>
    <property type="molecule type" value="Genomic_DNA"/>
</dbReference>
<feature type="non-terminal residue" evidence="2">
    <location>
        <position position="138"/>
    </location>
</feature>
<reference evidence="2 3" key="1">
    <citation type="submission" date="2023-11" db="EMBL/GenBank/DDBJ databases">
        <title>Draft genome of Azohydromonas lata strain H1 (DSM1123), a polyhydroxyalkanoate producer.</title>
        <authorList>
            <person name="Traversa D."/>
            <person name="D'Addabbo P."/>
            <person name="Pazzani C."/>
            <person name="Manzari C."/>
            <person name="Chiara M."/>
            <person name="Scrascia M."/>
        </authorList>
    </citation>
    <scope>NUCLEOTIDE SEQUENCE [LARGE SCALE GENOMIC DNA]</scope>
    <source>
        <strain evidence="2 3">H1</strain>
    </source>
</reference>
<evidence type="ECO:0000313" key="3">
    <source>
        <dbReference type="Proteomes" id="UP001293718"/>
    </source>
</evidence>
<name>A0ABU5IK83_9BURK</name>
<comment type="caution">
    <text evidence="2">The sequence shown here is derived from an EMBL/GenBank/DDBJ whole genome shotgun (WGS) entry which is preliminary data.</text>
</comment>
<gene>
    <name evidence="2" type="ORF">SM757_22295</name>
</gene>
<dbReference type="Proteomes" id="UP001293718">
    <property type="component" value="Unassembled WGS sequence"/>
</dbReference>
<keyword evidence="3" id="KW-1185">Reference proteome</keyword>
<protein>
    <recommendedName>
        <fullName evidence="4">MarR family transcriptional regulator</fullName>
    </recommendedName>
</protein>
<evidence type="ECO:0000256" key="1">
    <source>
        <dbReference type="SAM" id="MobiDB-lite"/>
    </source>
</evidence>
<organism evidence="2 3">
    <name type="scientific">Azohydromonas lata</name>
    <dbReference type="NCBI Taxonomy" id="45677"/>
    <lineage>
        <taxon>Bacteria</taxon>
        <taxon>Pseudomonadati</taxon>
        <taxon>Pseudomonadota</taxon>
        <taxon>Betaproteobacteria</taxon>
        <taxon>Burkholderiales</taxon>
        <taxon>Sphaerotilaceae</taxon>
        <taxon>Azohydromonas</taxon>
    </lineage>
</organism>
<sequence length="138" mass="14954">MPLHHAARAGASVCASQSGTRSRSLTPIEAAVGRLDDLFNARSIPGLTPRGYKVLRHLVEAADLRQPGSVHPTPSETLQVLTGYSDRSVSGAHTDLVRAGLTERMAVMEGRRDPVWHTRLTPHCMTLLFADHSQEVAP</sequence>
<evidence type="ECO:0008006" key="4">
    <source>
        <dbReference type="Google" id="ProtNLM"/>
    </source>
</evidence>